<dbReference type="EC" id="2.4.-.-" evidence="1"/>
<keyword evidence="2" id="KW-1185">Reference proteome</keyword>
<evidence type="ECO:0000313" key="1">
    <source>
        <dbReference type="EMBL" id="MFB2839740.1"/>
    </source>
</evidence>
<organism evidence="1 2">
    <name type="scientific">Floridaenema evergladense BLCC-F167</name>
    <dbReference type="NCBI Taxonomy" id="3153639"/>
    <lineage>
        <taxon>Bacteria</taxon>
        <taxon>Bacillati</taxon>
        <taxon>Cyanobacteriota</taxon>
        <taxon>Cyanophyceae</taxon>
        <taxon>Oscillatoriophycideae</taxon>
        <taxon>Aerosakkonematales</taxon>
        <taxon>Aerosakkonemataceae</taxon>
        <taxon>Floridanema</taxon>
        <taxon>Floridanema evergladense</taxon>
    </lineage>
</organism>
<dbReference type="Pfam" id="PF13692">
    <property type="entry name" value="Glyco_trans_1_4"/>
    <property type="match status" value="1"/>
</dbReference>
<protein>
    <submittedName>
        <fullName evidence="1">Glycosyltransferase</fullName>
        <ecNumber evidence="1">2.4.-.-</ecNumber>
    </submittedName>
</protein>
<name>A0ABV4WX95_9CYAN</name>
<dbReference type="EMBL" id="JBHFNT010000319">
    <property type="protein sequence ID" value="MFB2839740.1"/>
    <property type="molecule type" value="Genomic_DNA"/>
</dbReference>
<dbReference type="SUPFAM" id="SSF53756">
    <property type="entry name" value="UDP-Glycosyltransferase/glycogen phosphorylase"/>
    <property type="match status" value="1"/>
</dbReference>
<dbReference type="Gene3D" id="3.40.50.2000">
    <property type="entry name" value="Glycogen Phosphorylase B"/>
    <property type="match status" value="2"/>
</dbReference>
<sequence length="386" mass="43349">MKILNLTTAIPSKYGTGADIASQHFINAMRTLGHSVSVVGYRRWGDSHPYSEGTIEVGERHIETKAAGYYPLLWGAIALLQQLPYTSAKYYSKQYIQNVRSLLSRDRYDVVILEHSSQLYWLKSALKNHTQVAVLAHNLEHQIYEERFKDSSNPLGKKVYQREAQLVKQIEDDLALTSKAIWALSPSDANYFMQPGKKAAVRVFELPSSATVPIDPNYPKTYDIGMIGSWIWKPNMDGLNYFFEKVYPLLPPHLSIRVAGRGAEWLKDKYPNVEYLGFVEDAQEFLAQAKTIAISSIRGSGVQIKTLEAIGLGKPVVATPFALRGIKTFPTTVQAAETPKLFAEYLQSAINKSVTSDDLESVKAWVQNRHSQFLHSVDTALETLVH</sequence>
<keyword evidence="1" id="KW-0808">Transferase</keyword>
<gene>
    <name evidence="1" type="ORF">ACE1CA_35065</name>
</gene>
<proteinExistence type="predicted"/>
<comment type="caution">
    <text evidence="1">The sequence shown here is derived from an EMBL/GenBank/DDBJ whole genome shotgun (WGS) entry which is preliminary data.</text>
</comment>
<keyword evidence="1" id="KW-0328">Glycosyltransferase</keyword>
<dbReference type="RefSeq" id="WP_413282004.1">
    <property type="nucleotide sequence ID" value="NZ_JBHFNT010000319.1"/>
</dbReference>
<dbReference type="GO" id="GO:0016757">
    <property type="term" value="F:glycosyltransferase activity"/>
    <property type="evidence" value="ECO:0007669"/>
    <property type="project" value="UniProtKB-KW"/>
</dbReference>
<evidence type="ECO:0000313" key="2">
    <source>
        <dbReference type="Proteomes" id="UP001576780"/>
    </source>
</evidence>
<dbReference type="Proteomes" id="UP001576780">
    <property type="component" value="Unassembled WGS sequence"/>
</dbReference>
<reference evidence="1 2" key="1">
    <citation type="submission" date="2024-09" db="EMBL/GenBank/DDBJ databases">
        <title>Floridaenema gen nov. (Aerosakkonemataceae, Aerosakkonematales ord. nov., Cyanobacteria) from benthic tropical and subtropical fresh waters, with the description of four new species.</title>
        <authorList>
            <person name="Moretto J.A."/>
            <person name="Berthold D.E."/>
            <person name="Lefler F.W."/>
            <person name="Huang I.-S."/>
            <person name="Laughinghouse H. IV."/>
        </authorList>
    </citation>
    <scope>NUCLEOTIDE SEQUENCE [LARGE SCALE GENOMIC DNA]</scope>
    <source>
        <strain evidence="1 2">BLCC-F167</strain>
    </source>
</reference>
<accession>A0ABV4WX95</accession>